<proteinExistence type="predicted"/>
<keyword evidence="2" id="KW-0812">Transmembrane</keyword>
<name>A0A9D1H889_9FLAO</name>
<sequence length="498" mass="53866">MASSKKSSGSSTAGSNTVSSVEIQRTTADLRNRILESLVGLNDLGRGLSGFNSSLRQAGDLIVQVASNGQMLVQNISKLAEAVRQAKEVKAASSGAAAASAAGDVADSASGVSEALGGGSGGGGSIFGAVLGGLGAGASLISGIVGIFRRRREEEKKYQREMQQALNAQLSAEVELSLATSRRLADEQAITREKYKQIESGLQQASGNRQEVVSEIDERMQELYGEMNGRYSARYKRGASNYYNALLELKNHRDDLDWLETMGGSPLMPSSDESYDEYQSFYERLLALARQEKDWVEEQKSLAEELIGSSAQSLADSWVEAFRKGEEATWDFAKNFEDVMRQAIINGFSDSVILAQIDPIFNKFREKVMDFLSGEIDLDEVVTPELEAQIEQTAEKIKELSPELSSILEKLGLEVDNSSSQTLSAAIKGVSEQTASLVAGQMNAIRTNQIKSMETLSDSLSALVAIESNTRYNRYLESIDRRLGTLLSNGSLRAAGLA</sequence>
<feature type="transmembrane region" description="Helical" evidence="2">
    <location>
        <begin position="126"/>
        <end position="148"/>
    </location>
</feature>
<comment type="caution">
    <text evidence="3">The sequence shown here is derived from an EMBL/GenBank/DDBJ whole genome shotgun (WGS) entry which is preliminary data.</text>
</comment>
<dbReference type="AlphaFoldDB" id="A0A9D1H889"/>
<evidence type="ECO:0000256" key="1">
    <source>
        <dbReference type="SAM" id="MobiDB-lite"/>
    </source>
</evidence>
<reference evidence="3" key="1">
    <citation type="submission" date="2020-10" db="EMBL/GenBank/DDBJ databases">
        <authorList>
            <person name="Gilroy R."/>
        </authorList>
    </citation>
    <scope>NUCLEOTIDE SEQUENCE</scope>
    <source>
        <strain evidence="3">1383</strain>
    </source>
</reference>
<evidence type="ECO:0008006" key="5">
    <source>
        <dbReference type="Google" id="ProtNLM"/>
    </source>
</evidence>
<dbReference type="EMBL" id="DVLY01000031">
    <property type="protein sequence ID" value="HIT97465.1"/>
    <property type="molecule type" value="Genomic_DNA"/>
</dbReference>
<gene>
    <name evidence="3" type="ORF">IAC44_01350</name>
</gene>
<reference evidence="3" key="2">
    <citation type="journal article" date="2021" name="PeerJ">
        <title>Extensive microbial diversity within the chicken gut microbiome revealed by metagenomics and culture.</title>
        <authorList>
            <person name="Gilroy R."/>
            <person name="Ravi A."/>
            <person name="Getino M."/>
            <person name="Pursley I."/>
            <person name="Horton D.L."/>
            <person name="Alikhan N.F."/>
            <person name="Baker D."/>
            <person name="Gharbi K."/>
            <person name="Hall N."/>
            <person name="Watson M."/>
            <person name="Adriaenssens E.M."/>
            <person name="Foster-Nyarko E."/>
            <person name="Jarju S."/>
            <person name="Secka A."/>
            <person name="Antonio M."/>
            <person name="Oren A."/>
            <person name="Chaudhuri R.R."/>
            <person name="La Ragione R."/>
            <person name="Hildebrand F."/>
            <person name="Pallen M.J."/>
        </authorList>
    </citation>
    <scope>NUCLEOTIDE SEQUENCE</scope>
    <source>
        <strain evidence="3">1383</strain>
    </source>
</reference>
<accession>A0A9D1H889</accession>
<evidence type="ECO:0000256" key="2">
    <source>
        <dbReference type="SAM" id="Phobius"/>
    </source>
</evidence>
<organism evidence="3 4">
    <name type="scientific">Candidatus Merdimorpha stercoravium</name>
    <dbReference type="NCBI Taxonomy" id="2840863"/>
    <lineage>
        <taxon>Bacteria</taxon>
        <taxon>Pseudomonadati</taxon>
        <taxon>Bacteroidota</taxon>
        <taxon>Flavobacteriia</taxon>
        <taxon>Flavobacteriales</taxon>
        <taxon>Candidatus Merdimorpha</taxon>
    </lineage>
</organism>
<evidence type="ECO:0000313" key="4">
    <source>
        <dbReference type="Proteomes" id="UP000824161"/>
    </source>
</evidence>
<keyword evidence="2" id="KW-1133">Transmembrane helix</keyword>
<keyword evidence="2" id="KW-0472">Membrane</keyword>
<evidence type="ECO:0000313" key="3">
    <source>
        <dbReference type="EMBL" id="HIT97465.1"/>
    </source>
</evidence>
<feature type="region of interest" description="Disordered" evidence="1">
    <location>
        <begin position="1"/>
        <end position="21"/>
    </location>
</feature>
<protein>
    <recommendedName>
        <fullName evidence="5">Phage tail tape measure protein</fullName>
    </recommendedName>
</protein>
<dbReference type="Proteomes" id="UP000824161">
    <property type="component" value="Unassembled WGS sequence"/>
</dbReference>